<dbReference type="Proteomes" id="UP000308014">
    <property type="component" value="Unassembled WGS sequence"/>
</dbReference>
<accession>A0A4S8VL37</accession>
<comment type="caution">
    <text evidence="2">The sequence shown here is derived from an EMBL/GenBank/DDBJ whole genome shotgun (WGS) entry which is preliminary data.</text>
</comment>
<organism evidence="2 5">
    <name type="scientific">Aureobasidium pullulans</name>
    <name type="common">Black yeast</name>
    <name type="synonym">Pullularia pullulans</name>
    <dbReference type="NCBI Taxonomy" id="5580"/>
    <lineage>
        <taxon>Eukaryota</taxon>
        <taxon>Fungi</taxon>
        <taxon>Dikarya</taxon>
        <taxon>Ascomycota</taxon>
        <taxon>Pezizomycotina</taxon>
        <taxon>Dothideomycetes</taxon>
        <taxon>Dothideomycetidae</taxon>
        <taxon>Dothideales</taxon>
        <taxon>Saccotheciaceae</taxon>
        <taxon>Aureobasidium</taxon>
    </lineage>
</organism>
<dbReference type="EMBL" id="QZAJ01000287">
    <property type="protein sequence ID" value="THW12301.1"/>
    <property type="molecule type" value="Genomic_DNA"/>
</dbReference>
<gene>
    <name evidence="4" type="ORF">D6D12_01505</name>
    <name evidence="3" type="ORF">D6D21_00128</name>
    <name evidence="2" type="ORF">D6D24_06673</name>
</gene>
<evidence type="ECO:0000313" key="6">
    <source>
        <dbReference type="Proteomes" id="UP000309076"/>
    </source>
</evidence>
<evidence type="ECO:0000313" key="4">
    <source>
        <dbReference type="EMBL" id="THX33583.1"/>
    </source>
</evidence>
<proteinExistence type="predicted"/>
<evidence type="ECO:0000313" key="7">
    <source>
        <dbReference type="Proteomes" id="UP000310374"/>
    </source>
</evidence>
<dbReference type="EMBL" id="QZAT01000009">
    <property type="protein sequence ID" value="THX33583.1"/>
    <property type="molecule type" value="Genomic_DNA"/>
</dbReference>
<dbReference type="Proteomes" id="UP000309076">
    <property type="component" value="Unassembled WGS sequence"/>
</dbReference>
<feature type="compositionally biased region" description="Basic residues" evidence="1">
    <location>
        <begin position="370"/>
        <end position="385"/>
    </location>
</feature>
<protein>
    <submittedName>
        <fullName evidence="2">Uncharacterized protein</fullName>
    </submittedName>
</protein>
<evidence type="ECO:0000313" key="3">
    <source>
        <dbReference type="EMBL" id="THW53704.1"/>
    </source>
</evidence>
<dbReference type="Proteomes" id="UP000310374">
    <property type="component" value="Unassembled WGS sequence"/>
</dbReference>
<name>A0A4S8VL37_AURPU</name>
<feature type="region of interest" description="Disordered" evidence="1">
    <location>
        <begin position="334"/>
        <end position="385"/>
    </location>
</feature>
<evidence type="ECO:0000313" key="5">
    <source>
        <dbReference type="Proteomes" id="UP000308014"/>
    </source>
</evidence>
<evidence type="ECO:0000313" key="2">
    <source>
        <dbReference type="EMBL" id="THW12301.1"/>
    </source>
</evidence>
<feature type="compositionally biased region" description="Basic and acidic residues" evidence="1">
    <location>
        <begin position="356"/>
        <end position="369"/>
    </location>
</feature>
<dbReference type="AlphaFoldDB" id="A0A4S8VL37"/>
<sequence>MDPSDADPRTLIKLDGSLLTHGSHLEKLFGKDPVHKQILELVSEWAQDPAIIHYTKITFVKLATIHKAKASNIQDAQLASLLQNVSLAQSDESAGLSSPDTEYEKVLRDCVEQLHWLSKRKIEKMVIRTYNSIINSTGYHIPPVINKRSVDDLVGILIAITSDSTYKASPVTGLLPPGNRFRMNVIVHLALLGGKPANSWHFYTLDCVTFDGFMEKISATLASGRRGQFERLGYLTQQQKERGVWLSQAAADMESLELQRDAWQVVDESNYKALMKIKDKHVFLIHEYQLGMPARIEEKANNGPKYWNTWALTEHSSLTAPPAPEFLPAADGPVIAPGSHTMDVMSTPRPPPQGPSKEEQQAIKKEKGKERKKKRTQLKLALRRK</sequence>
<reference evidence="5 6" key="1">
    <citation type="submission" date="2018-10" db="EMBL/GenBank/DDBJ databases">
        <title>Fifty Aureobasidium pullulans genomes reveal a recombining polyextremotolerant generalist.</title>
        <authorList>
            <person name="Gostincar C."/>
            <person name="Turk M."/>
            <person name="Zajc J."/>
            <person name="Gunde-Cimerman N."/>
        </authorList>
    </citation>
    <scope>NUCLEOTIDE SEQUENCE [LARGE SCALE GENOMIC DNA]</scope>
    <source>
        <strain evidence="4 7">EXF-10081</strain>
        <strain evidence="3 6">EXF-10796</strain>
        <strain evidence="2 5">EXF-11318</strain>
    </source>
</reference>
<evidence type="ECO:0000256" key="1">
    <source>
        <dbReference type="SAM" id="MobiDB-lite"/>
    </source>
</evidence>
<dbReference type="EMBL" id="QZAM01000001">
    <property type="protein sequence ID" value="THW53704.1"/>
    <property type="molecule type" value="Genomic_DNA"/>
</dbReference>